<sequence>MRAMVIKTFGGTEVFEQRDVPKPVPEPKQVLIRVFATSVNPLDYQTRRGDYAASVRLPAILGSDVSGVVEDVGGAVTDFKVGDEVYYTPQIFGGDGSYAEYHVADESIIARKPRNISHSEAASLSLTGGTAWEALVTRGRLQVGESILIHAGAGGVGSIAIQLAKAIGANVFATCSGQNADFVRSLGADYVIDYQSEDYVEVVRRETSRKGVDFIFDTIGGDTIERSPLAMSESGRLATIVDIPKPQSLLEHWGKNTTIHFVFTQQNRAKLDALRALIERGQIRPLVDSIIPIGQVAKAHARVEQGGVRGKVVLDVNTFS</sequence>
<dbReference type="SMART" id="SM00829">
    <property type="entry name" value="PKS_ER"/>
    <property type="match status" value="1"/>
</dbReference>
<name>A0A5M6CY24_9BACT</name>
<dbReference type="InterPro" id="IPR013154">
    <property type="entry name" value="ADH-like_N"/>
</dbReference>
<dbReference type="InterPro" id="IPR002364">
    <property type="entry name" value="Quin_OxRdtase/zeta-crystal_CS"/>
</dbReference>
<comment type="caution">
    <text evidence="3">The sequence shown here is derived from an EMBL/GenBank/DDBJ whole genome shotgun (WGS) entry which is preliminary data.</text>
</comment>
<dbReference type="PROSITE" id="PS01162">
    <property type="entry name" value="QOR_ZETA_CRYSTAL"/>
    <property type="match status" value="1"/>
</dbReference>
<dbReference type="AlphaFoldDB" id="A0A5M6CY24"/>
<accession>A0A5M6CY24</accession>
<dbReference type="Gene3D" id="3.40.50.720">
    <property type="entry name" value="NAD(P)-binding Rossmann-like Domain"/>
    <property type="match status" value="1"/>
</dbReference>
<protein>
    <submittedName>
        <fullName evidence="3">Zinc-dependent alcohol dehydrogenase family protein</fullName>
    </submittedName>
</protein>
<gene>
    <name evidence="3" type="ORF">FYK55_22035</name>
</gene>
<dbReference type="Proteomes" id="UP000324479">
    <property type="component" value="Unassembled WGS sequence"/>
</dbReference>
<reference evidence="3 4" key="1">
    <citation type="submission" date="2019-08" db="EMBL/GenBank/DDBJ databases">
        <authorList>
            <person name="Dhanesh K."/>
            <person name="Kumar G."/>
            <person name="Sasikala C."/>
            <person name="Venkata Ramana C."/>
        </authorList>
    </citation>
    <scope>NUCLEOTIDE SEQUENCE [LARGE SCALE GENOMIC DNA]</scope>
    <source>
        <strain evidence="3 4">JC645</strain>
    </source>
</reference>
<evidence type="ECO:0000256" key="1">
    <source>
        <dbReference type="ARBA" id="ARBA00023002"/>
    </source>
</evidence>
<dbReference type="EMBL" id="VWOX01000015">
    <property type="protein sequence ID" value="KAA5540003.1"/>
    <property type="molecule type" value="Genomic_DNA"/>
</dbReference>
<dbReference type="GO" id="GO:0016491">
    <property type="term" value="F:oxidoreductase activity"/>
    <property type="evidence" value="ECO:0007669"/>
    <property type="project" value="UniProtKB-KW"/>
</dbReference>
<dbReference type="CDD" id="cd08272">
    <property type="entry name" value="MDR6"/>
    <property type="match status" value="1"/>
</dbReference>
<evidence type="ECO:0000313" key="3">
    <source>
        <dbReference type="EMBL" id="KAA5540003.1"/>
    </source>
</evidence>
<dbReference type="InterPro" id="IPR050700">
    <property type="entry name" value="YIM1/Zinc_Alcohol_DH_Fams"/>
</dbReference>
<dbReference type="InterPro" id="IPR011032">
    <property type="entry name" value="GroES-like_sf"/>
</dbReference>
<proteinExistence type="predicted"/>
<feature type="domain" description="Enoyl reductase (ER)" evidence="2">
    <location>
        <begin position="10"/>
        <end position="314"/>
    </location>
</feature>
<evidence type="ECO:0000259" key="2">
    <source>
        <dbReference type="SMART" id="SM00829"/>
    </source>
</evidence>
<dbReference type="Pfam" id="PF08240">
    <property type="entry name" value="ADH_N"/>
    <property type="match status" value="1"/>
</dbReference>
<keyword evidence="1" id="KW-0560">Oxidoreductase</keyword>
<dbReference type="SUPFAM" id="SSF50129">
    <property type="entry name" value="GroES-like"/>
    <property type="match status" value="1"/>
</dbReference>
<dbReference type="InterPro" id="IPR020843">
    <property type="entry name" value="ER"/>
</dbReference>
<evidence type="ECO:0000313" key="4">
    <source>
        <dbReference type="Proteomes" id="UP000324479"/>
    </source>
</evidence>
<dbReference type="Pfam" id="PF13602">
    <property type="entry name" value="ADH_zinc_N_2"/>
    <property type="match status" value="1"/>
</dbReference>
<dbReference type="GO" id="GO:0008270">
    <property type="term" value="F:zinc ion binding"/>
    <property type="evidence" value="ECO:0007669"/>
    <property type="project" value="InterPro"/>
</dbReference>
<dbReference type="SUPFAM" id="SSF51735">
    <property type="entry name" value="NAD(P)-binding Rossmann-fold domains"/>
    <property type="match status" value="1"/>
</dbReference>
<dbReference type="PANTHER" id="PTHR11695:SF294">
    <property type="entry name" value="RETICULON-4-INTERACTING PROTEIN 1, MITOCHONDRIAL"/>
    <property type="match status" value="1"/>
</dbReference>
<dbReference type="Gene3D" id="3.90.180.10">
    <property type="entry name" value="Medium-chain alcohol dehydrogenases, catalytic domain"/>
    <property type="match status" value="1"/>
</dbReference>
<keyword evidence="4" id="KW-1185">Reference proteome</keyword>
<organism evidence="3 4">
    <name type="scientific">Roseiconus nitratireducens</name>
    <dbReference type="NCBI Taxonomy" id="2605748"/>
    <lineage>
        <taxon>Bacteria</taxon>
        <taxon>Pseudomonadati</taxon>
        <taxon>Planctomycetota</taxon>
        <taxon>Planctomycetia</taxon>
        <taxon>Pirellulales</taxon>
        <taxon>Pirellulaceae</taxon>
        <taxon>Roseiconus</taxon>
    </lineage>
</organism>
<dbReference type="RefSeq" id="WP_150078795.1">
    <property type="nucleotide sequence ID" value="NZ_VWOX01000015.1"/>
</dbReference>
<dbReference type="InterPro" id="IPR036291">
    <property type="entry name" value="NAD(P)-bd_dom_sf"/>
</dbReference>
<dbReference type="PANTHER" id="PTHR11695">
    <property type="entry name" value="ALCOHOL DEHYDROGENASE RELATED"/>
    <property type="match status" value="1"/>
</dbReference>